<protein>
    <submittedName>
        <fullName evidence="2">Alpha/beta fold hydrolase</fullName>
    </submittedName>
</protein>
<dbReference type="PIRSF" id="PIRSF037442">
    <property type="entry name" value="UCP037442_abhydr"/>
    <property type="match status" value="1"/>
</dbReference>
<comment type="caution">
    <text evidence="2">The sequence shown here is derived from an EMBL/GenBank/DDBJ whole genome shotgun (WGS) entry which is preliminary data.</text>
</comment>
<dbReference type="RefSeq" id="WP_311369914.1">
    <property type="nucleotide sequence ID" value="NZ_JAVRHX010000006.1"/>
</dbReference>
<evidence type="ECO:0000259" key="1">
    <source>
        <dbReference type="Pfam" id="PF12146"/>
    </source>
</evidence>
<keyword evidence="2" id="KW-0378">Hydrolase</keyword>
<dbReference type="SUPFAM" id="SSF53474">
    <property type="entry name" value="alpha/beta-Hydrolases"/>
    <property type="match status" value="1"/>
</dbReference>
<evidence type="ECO:0000313" key="3">
    <source>
        <dbReference type="Proteomes" id="UP001253545"/>
    </source>
</evidence>
<dbReference type="InterPro" id="IPR029058">
    <property type="entry name" value="AB_hydrolase_fold"/>
</dbReference>
<evidence type="ECO:0000313" key="2">
    <source>
        <dbReference type="EMBL" id="MDT0596393.1"/>
    </source>
</evidence>
<dbReference type="Gene3D" id="3.40.50.1820">
    <property type="entry name" value="alpha/beta hydrolase"/>
    <property type="match status" value="1"/>
</dbReference>
<feature type="domain" description="Serine aminopeptidase S33" evidence="1">
    <location>
        <begin position="23"/>
        <end position="148"/>
    </location>
</feature>
<dbReference type="InterPro" id="IPR017208">
    <property type="entry name" value="UCP037442_abhydr"/>
</dbReference>
<dbReference type="Proteomes" id="UP001253545">
    <property type="component" value="Unassembled WGS sequence"/>
</dbReference>
<name>A0ABU2ZWJ8_9ALTE</name>
<sequence length="284" mass="31847">MIKKTLLTHDKTPISIREYKIEEPKASIILAGATGVPMHFYRHFSIAANEQGFNCYCLDYRGIGESAPKTLKGFEVDYLDWAKQDLAALVEYVSNEVSGQKTHDIFYVGHSYGGHALGLLPNTEKIKAAYFLGTGAGWSGYMPFVERLKVEILWKVLAPILVGTVGYMAWSKLGMGADLPKGVYQQWKCWCQYPRYFFDDPQCSDLEALFSLYKGPIVAANALDDLWAQPSSRQAFMSAYQNANVTSVDLSPNEYGLKDIGHIGYFSPKAESLWPTIFTFFDAH</sequence>
<dbReference type="InterPro" id="IPR022742">
    <property type="entry name" value="Hydrolase_4"/>
</dbReference>
<organism evidence="2 3">
    <name type="scientific">Glaciecola petra</name>
    <dbReference type="NCBI Taxonomy" id="3075602"/>
    <lineage>
        <taxon>Bacteria</taxon>
        <taxon>Pseudomonadati</taxon>
        <taxon>Pseudomonadota</taxon>
        <taxon>Gammaproteobacteria</taxon>
        <taxon>Alteromonadales</taxon>
        <taxon>Alteromonadaceae</taxon>
        <taxon>Glaciecola</taxon>
    </lineage>
</organism>
<dbReference type="EMBL" id="JAVRHX010000006">
    <property type="protein sequence ID" value="MDT0596393.1"/>
    <property type="molecule type" value="Genomic_DNA"/>
</dbReference>
<accession>A0ABU2ZWJ8</accession>
<proteinExistence type="predicted"/>
<keyword evidence="3" id="KW-1185">Reference proteome</keyword>
<dbReference type="Pfam" id="PF12146">
    <property type="entry name" value="Hydrolase_4"/>
    <property type="match status" value="1"/>
</dbReference>
<reference evidence="2 3" key="1">
    <citation type="submission" date="2023-09" db="EMBL/GenBank/DDBJ databases">
        <authorList>
            <person name="Rey-Velasco X."/>
        </authorList>
    </citation>
    <scope>NUCLEOTIDE SEQUENCE [LARGE SCALE GENOMIC DNA]</scope>
    <source>
        <strain evidence="2 3">P117</strain>
    </source>
</reference>
<dbReference type="GO" id="GO:0016787">
    <property type="term" value="F:hydrolase activity"/>
    <property type="evidence" value="ECO:0007669"/>
    <property type="project" value="UniProtKB-KW"/>
</dbReference>
<gene>
    <name evidence="2" type="ORF">RM552_16175</name>
</gene>